<evidence type="ECO:0000313" key="2">
    <source>
        <dbReference type="EMBL" id="KAK7364450.1"/>
    </source>
</evidence>
<organism evidence="2 3">
    <name type="scientific">Phaseolus coccineus</name>
    <name type="common">Scarlet runner bean</name>
    <name type="synonym">Phaseolus multiflorus</name>
    <dbReference type="NCBI Taxonomy" id="3886"/>
    <lineage>
        <taxon>Eukaryota</taxon>
        <taxon>Viridiplantae</taxon>
        <taxon>Streptophyta</taxon>
        <taxon>Embryophyta</taxon>
        <taxon>Tracheophyta</taxon>
        <taxon>Spermatophyta</taxon>
        <taxon>Magnoliopsida</taxon>
        <taxon>eudicotyledons</taxon>
        <taxon>Gunneridae</taxon>
        <taxon>Pentapetalae</taxon>
        <taxon>rosids</taxon>
        <taxon>fabids</taxon>
        <taxon>Fabales</taxon>
        <taxon>Fabaceae</taxon>
        <taxon>Papilionoideae</taxon>
        <taxon>50 kb inversion clade</taxon>
        <taxon>NPAAA clade</taxon>
        <taxon>indigoferoid/millettioid clade</taxon>
        <taxon>Phaseoleae</taxon>
        <taxon>Phaseolus</taxon>
    </lineage>
</organism>
<keyword evidence="1" id="KW-0812">Transmembrane</keyword>
<reference evidence="2 3" key="1">
    <citation type="submission" date="2024-01" db="EMBL/GenBank/DDBJ databases">
        <title>The genomes of 5 underutilized Papilionoideae crops provide insights into root nodulation and disease resistanc.</title>
        <authorList>
            <person name="Jiang F."/>
        </authorList>
    </citation>
    <scope>NUCLEOTIDE SEQUENCE [LARGE SCALE GENOMIC DNA]</scope>
    <source>
        <strain evidence="2">JINMINGXINNONG_FW02</strain>
        <tissue evidence="2">Leaves</tissue>
    </source>
</reference>
<keyword evidence="1" id="KW-1133">Transmembrane helix</keyword>
<dbReference type="AlphaFoldDB" id="A0AAN9N0H5"/>
<protein>
    <submittedName>
        <fullName evidence="2">Uncharacterized protein</fullName>
    </submittedName>
</protein>
<name>A0AAN9N0H5_PHACN</name>
<keyword evidence="1" id="KW-0472">Membrane</keyword>
<proteinExistence type="predicted"/>
<feature type="transmembrane region" description="Helical" evidence="1">
    <location>
        <begin position="68"/>
        <end position="89"/>
    </location>
</feature>
<evidence type="ECO:0000256" key="1">
    <source>
        <dbReference type="SAM" id="Phobius"/>
    </source>
</evidence>
<dbReference type="EMBL" id="JAYMYR010000005">
    <property type="protein sequence ID" value="KAK7364450.1"/>
    <property type="molecule type" value="Genomic_DNA"/>
</dbReference>
<gene>
    <name evidence="2" type="ORF">VNO80_13121</name>
</gene>
<sequence length="141" mass="15131">MLLARYHHHYHDRFDEDINAAPPAVVIDAVTTLTVKVDAAATLIGVKDFSAILIVMDDVVAAHVVMDVMIVAVGVSAASIHVLLCFFSFNRHFRRTSAAPSALPGVTVVAMHSLCSMAYTSSPLDCSASKKIGPKPVNRFP</sequence>
<dbReference type="Proteomes" id="UP001374584">
    <property type="component" value="Unassembled WGS sequence"/>
</dbReference>
<comment type="caution">
    <text evidence="2">The sequence shown here is derived from an EMBL/GenBank/DDBJ whole genome shotgun (WGS) entry which is preliminary data.</text>
</comment>
<keyword evidence="3" id="KW-1185">Reference proteome</keyword>
<evidence type="ECO:0000313" key="3">
    <source>
        <dbReference type="Proteomes" id="UP001374584"/>
    </source>
</evidence>
<accession>A0AAN9N0H5</accession>